<keyword evidence="3" id="KW-1185">Reference proteome</keyword>
<organism evidence="2 3">
    <name type="scientific">Cytospora schulzeri</name>
    <dbReference type="NCBI Taxonomy" id="448051"/>
    <lineage>
        <taxon>Eukaryota</taxon>
        <taxon>Fungi</taxon>
        <taxon>Dikarya</taxon>
        <taxon>Ascomycota</taxon>
        <taxon>Pezizomycotina</taxon>
        <taxon>Sordariomycetes</taxon>
        <taxon>Sordariomycetidae</taxon>
        <taxon>Diaporthales</taxon>
        <taxon>Cytosporaceae</taxon>
        <taxon>Cytospora</taxon>
    </lineage>
</organism>
<evidence type="ECO:0000313" key="2">
    <source>
        <dbReference type="EMBL" id="ROW07399.1"/>
    </source>
</evidence>
<feature type="region of interest" description="Disordered" evidence="1">
    <location>
        <begin position="1"/>
        <end position="67"/>
    </location>
</feature>
<name>A0A423WV89_9PEZI</name>
<dbReference type="AlphaFoldDB" id="A0A423WV89"/>
<comment type="caution">
    <text evidence="2">The sequence shown here is derived from an EMBL/GenBank/DDBJ whole genome shotgun (WGS) entry which is preliminary data.</text>
</comment>
<evidence type="ECO:0000256" key="1">
    <source>
        <dbReference type="SAM" id="MobiDB-lite"/>
    </source>
</evidence>
<evidence type="ECO:0000313" key="3">
    <source>
        <dbReference type="Proteomes" id="UP000283895"/>
    </source>
</evidence>
<dbReference type="Proteomes" id="UP000283895">
    <property type="component" value="Unassembled WGS sequence"/>
</dbReference>
<dbReference type="EMBL" id="LKEA01000008">
    <property type="protein sequence ID" value="ROW07399.1"/>
    <property type="molecule type" value="Genomic_DNA"/>
</dbReference>
<accession>A0A423WV89</accession>
<feature type="compositionally biased region" description="Low complexity" evidence="1">
    <location>
        <begin position="133"/>
        <end position="146"/>
    </location>
</feature>
<feature type="compositionally biased region" description="Polar residues" evidence="1">
    <location>
        <begin position="32"/>
        <end position="49"/>
    </location>
</feature>
<protein>
    <submittedName>
        <fullName evidence="2">Uncharacterized protein</fullName>
    </submittedName>
</protein>
<proteinExistence type="predicted"/>
<gene>
    <name evidence="2" type="ORF">VMCG_03816</name>
</gene>
<feature type="region of interest" description="Disordered" evidence="1">
    <location>
        <begin position="90"/>
        <end position="201"/>
    </location>
</feature>
<sequence>MSCIPCRGDKRPQSDDDDDDDLPAPRPGLLYAQQNESDLAAQLFSTPENPNRRRARPQTPSQDSRVYVRNALTYLSSFRIDPGQRLQGLRLRGSVDTLPPYEPPGRDDDDDDGNNNNNNDSVPMLGNNGPNTAAAAASSGGPRAQEAGGGGRMVRRVGTGRSAATSLPRPASQASGLGPPPSYHTVDQRQDSWNSGRGEVR</sequence>
<reference evidence="2 3" key="1">
    <citation type="submission" date="2015-09" db="EMBL/GenBank/DDBJ databases">
        <title>Host preference determinants of Valsa canker pathogens revealed by comparative genomics.</title>
        <authorList>
            <person name="Yin Z."/>
            <person name="Huang L."/>
        </authorList>
    </citation>
    <scope>NUCLEOTIDE SEQUENCE [LARGE SCALE GENOMIC DNA]</scope>
    <source>
        <strain evidence="2 3">03-1</strain>
    </source>
</reference>